<reference evidence="1" key="1">
    <citation type="submission" date="2022-09" db="EMBL/GenBank/DDBJ databases">
        <title>The genome sequence of Tsuneonella sp. YG55.</title>
        <authorList>
            <person name="Liu Y."/>
        </authorList>
    </citation>
    <scope>NUCLEOTIDE SEQUENCE</scope>
    <source>
        <strain evidence="1">YG55</strain>
    </source>
</reference>
<evidence type="ECO:0000313" key="2">
    <source>
        <dbReference type="Proteomes" id="UP001142648"/>
    </source>
</evidence>
<evidence type="ECO:0000313" key="1">
    <source>
        <dbReference type="EMBL" id="MCT2557800.1"/>
    </source>
</evidence>
<dbReference type="SUPFAM" id="SSF53756">
    <property type="entry name" value="UDP-Glycosyltransferase/glycogen phosphorylase"/>
    <property type="match status" value="1"/>
</dbReference>
<proteinExistence type="predicted"/>
<dbReference type="EMBL" id="JAOAMV010000001">
    <property type="protein sequence ID" value="MCT2557800.1"/>
    <property type="molecule type" value="Genomic_DNA"/>
</dbReference>
<protein>
    <submittedName>
        <fullName evidence="1">Uncharacterized protein</fullName>
    </submittedName>
</protein>
<name>A0A9X2W0S3_9SPHN</name>
<gene>
    <name evidence="1" type="ORF">N0B51_02265</name>
</gene>
<dbReference type="RefSeq" id="WP_259960557.1">
    <property type="nucleotide sequence ID" value="NZ_JAOAMV010000001.1"/>
</dbReference>
<accession>A0A9X2W0S3</accession>
<sequence length="416" mass="46534">MDMTRACRIALIGNMNNSNFALLRYLRDLGADAYLFLYNNELCHFLPQLDTTRWEKWRSYIHQLPVSNGGLDGMFGSLAGVNEALKGFDAFLGNGIAPVLFWRMKKRLDVFVPYGEGVEHIAEFVPNWKRPVSATFRWTRKKMMERALLTSVGEIVTANQSPKATATYRRLGLDTVAMPIVVKYDDEALDEAELGDLARSAVERMRKASIAVFSQTQHRWLTQLGGAYPPGGKKNDWLVEGFARYVGLSGDDSAVLVLLEYGPDVDATKRLCAQLGIDEQVVWLPAMRRLELLAIARAADVGADAFMSMIWGGTGWELISLGKPILHQVGRPHDYNWPGMSLPAYFEVAGPDQIAQILLSHDRGSLARIGREVAEWHRQHQGIALARRYLSLLNGEEPEHRIAHGHRRVADRGAAP</sequence>
<keyword evidence="2" id="KW-1185">Reference proteome</keyword>
<comment type="caution">
    <text evidence="1">The sequence shown here is derived from an EMBL/GenBank/DDBJ whole genome shotgun (WGS) entry which is preliminary data.</text>
</comment>
<dbReference type="Proteomes" id="UP001142648">
    <property type="component" value="Unassembled WGS sequence"/>
</dbReference>
<organism evidence="1 2">
    <name type="scientific">Tsuneonella litorea</name>
    <dbReference type="NCBI Taxonomy" id="2976475"/>
    <lineage>
        <taxon>Bacteria</taxon>
        <taxon>Pseudomonadati</taxon>
        <taxon>Pseudomonadota</taxon>
        <taxon>Alphaproteobacteria</taxon>
        <taxon>Sphingomonadales</taxon>
        <taxon>Erythrobacteraceae</taxon>
        <taxon>Tsuneonella</taxon>
    </lineage>
</organism>
<dbReference type="AlphaFoldDB" id="A0A9X2W0S3"/>
<dbReference type="Gene3D" id="3.40.50.2000">
    <property type="entry name" value="Glycogen Phosphorylase B"/>
    <property type="match status" value="1"/>
</dbReference>